<evidence type="ECO:0000313" key="3">
    <source>
        <dbReference type="Proteomes" id="UP000191980"/>
    </source>
</evidence>
<keyword evidence="3" id="KW-1185">Reference proteome</keyword>
<feature type="domain" description="N-acetyltransferase" evidence="1">
    <location>
        <begin position="7"/>
        <end position="166"/>
    </location>
</feature>
<dbReference type="InterPro" id="IPR000182">
    <property type="entry name" value="GNAT_dom"/>
</dbReference>
<dbReference type="GO" id="GO:0016747">
    <property type="term" value="F:acyltransferase activity, transferring groups other than amino-acyl groups"/>
    <property type="evidence" value="ECO:0007669"/>
    <property type="project" value="InterPro"/>
</dbReference>
<evidence type="ECO:0000313" key="2">
    <source>
        <dbReference type="EMBL" id="OQK15614.1"/>
    </source>
</evidence>
<dbReference type="Proteomes" id="UP000191980">
    <property type="component" value="Unassembled WGS sequence"/>
</dbReference>
<dbReference type="STRING" id="1420851.AU255_15435"/>
<dbReference type="AlphaFoldDB" id="A0A1V8M229"/>
<dbReference type="CDD" id="cd04301">
    <property type="entry name" value="NAT_SF"/>
    <property type="match status" value="1"/>
</dbReference>
<name>A0A1V8M229_9GAMM</name>
<dbReference type="Pfam" id="PF00583">
    <property type="entry name" value="Acetyltransf_1"/>
    <property type="match status" value="1"/>
</dbReference>
<organism evidence="2 3">
    <name type="scientific">Methyloprofundus sedimenti</name>
    <dbReference type="NCBI Taxonomy" id="1420851"/>
    <lineage>
        <taxon>Bacteria</taxon>
        <taxon>Pseudomonadati</taxon>
        <taxon>Pseudomonadota</taxon>
        <taxon>Gammaproteobacteria</taxon>
        <taxon>Methylococcales</taxon>
        <taxon>Methylococcaceae</taxon>
        <taxon>Methyloprofundus</taxon>
    </lineage>
</organism>
<dbReference type="SUPFAM" id="SSF55729">
    <property type="entry name" value="Acyl-CoA N-acyltransferases (Nat)"/>
    <property type="match status" value="1"/>
</dbReference>
<gene>
    <name evidence="2" type="ORF">AU255_15435</name>
</gene>
<sequence>MLNFNEVTTHDEIERVVDLAYEIWNAHYLPIIGQKQIDYMLDTFQSKAAINEQIATGYKYFLVQHNQHSAGYFALGPGGDLANRQISKLYIKLDQQGLGVGTATISFIEAFCRDLGVKNIWLTVNQHNIRSIRFYEQRGYRNVGCLIQDIGNGFVMEDYKMLKNLSEV</sequence>
<dbReference type="OrthoDB" id="9799601at2"/>
<dbReference type="Gene3D" id="3.40.630.30">
    <property type="match status" value="1"/>
</dbReference>
<protein>
    <recommendedName>
        <fullName evidence="1">N-acetyltransferase domain-containing protein</fullName>
    </recommendedName>
</protein>
<evidence type="ECO:0000259" key="1">
    <source>
        <dbReference type="PROSITE" id="PS51186"/>
    </source>
</evidence>
<dbReference type="EMBL" id="LPUF01000003">
    <property type="protein sequence ID" value="OQK15614.1"/>
    <property type="molecule type" value="Genomic_DNA"/>
</dbReference>
<accession>A0A1V8M229</accession>
<dbReference type="RefSeq" id="WP_080523850.1">
    <property type="nucleotide sequence ID" value="NZ_LPUF01000003.1"/>
</dbReference>
<dbReference type="InterPro" id="IPR016181">
    <property type="entry name" value="Acyl_CoA_acyltransferase"/>
</dbReference>
<proteinExistence type="predicted"/>
<comment type="caution">
    <text evidence="2">The sequence shown here is derived from an EMBL/GenBank/DDBJ whole genome shotgun (WGS) entry which is preliminary data.</text>
</comment>
<dbReference type="PROSITE" id="PS51186">
    <property type="entry name" value="GNAT"/>
    <property type="match status" value="1"/>
</dbReference>
<reference evidence="2 3" key="1">
    <citation type="submission" date="2015-12" db="EMBL/GenBank/DDBJ databases">
        <authorList>
            <person name="Shamseldin A."/>
            <person name="Moawad H."/>
            <person name="Abd El-Rahim W.M."/>
            <person name="Sadowsky M.J."/>
        </authorList>
    </citation>
    <scope>NUCLEOTIDE SEQUENCE [LARGE SCALE GENOMIC DNA]</scope>
    <source>
        <strain evidence="2 3">WF1</strain>
    </source>
</reference>